<accession>A0AAD7WM03</accession>
<feature type="compositionally biased region" description="Basic and acidic residues" evidence="1">
    <location>
        <begin position="57"/>
        <end position="73"/>
    </location>
</feature>
<evidence type="ECO:0000313" key="2">
    <source>
        <dbReference type="EMBL" id="KAJ8400979.1"/>
    </source>
</evidence>
<dbReference type="AlphaFoldDB" id="A0AAD7WM03"/>
<proteinExistence type="predicted"/>
<sequence>MLCVCEAPYGRAGNGGAGWRRGDERTVDDLAGFGVALRPPPHTCKRAGTEGHGSITSRDKLRAGETALGERGEAGTQSAAEWASSSHQPERVSSPAEELRSTLQLSLGGPGIT</sequence>
<evidence type="ECO:0000256" key="1">
    <source>
        <dbReference type="SAM" id="MobiDB-lite"/>
    </source>
</evidence>
<dbReference type="Proteomes" id="UP001221898">
    <property type="component" value="Unassembled WGS sequence"/>
</dbReference>
<reference evidence="2" key="1">
    <citation type="journal article" date="2023" name="Science">
        <title>Genome structures resolve the early diversification of teleost fishes.</title>
        <authorList>
            <person name="Parey E."/>
            <person name="Louis A."/>
            <person name="Montfort J."/>
            <person name="Bouchez O."/>
            <person name="Roques C."/>
            <person name="Iampietro C."/>
            <person name="Lluch J."/>
            <person name="Castinel A."/>
            <person name="Donnadieu C."/>
            <person name="Desvignes T."/>
            <person name="Floi Bucao C."/>
            <person name="Jouanno E."/>
            <person name="Wen M."/>
            <person name="Mejri S."/>
            <person name="Dirks R."/>
            <person name="Jansen H."/>
            <person name="Henkel C."/>
            <person name="Chen W.J."/>
            <person name="Zahm M."/>
            <person name="Cabau C."/>
            <person name="Klopp C."/>
            <person name="Thompson A.W."/>
            <person name="Robinson-Rechavi M."/>
            <person name="Braasch I."/>
            <person name="Lecointre G."/>
            <person name="Bobe J."/>
            <person name="Postlethwait J.H."/>
            <person name="Berthelot C."/>
            <person name="Roest Crollius H."/>
            <person name="Guiguen Y."/>
        </authorList>
    </citation>
    <scope>NUCLEOTIDE SEQUENCE</scope>
    <source>
        <strain evidence="2">NC1722</strain>
    </source>
</reference>
<protein>
    <submittedName>
        <fullName evidence="2">Uncharacterized protein</fullName>
    </submittedName>
</protein>
<dbReference type="EMBL" id="JAINUG010000073">
    <property type="protein sequence ID" value="KAJ8400979.1"/>
    <property type="molecule type" value="Genomic_DNA"/>
</dbReference>
<gene>
    <name evidence="2" type="ORF">AAFF_G00389360</name>
</gene>
<feature type="compositionally biased region" description="Polar residues" evidence="1">
    <location>
        <begin position="75"/>
        <end position="87"/>
    </location>
</feature>
<keyword evidence="3" id="KW-1185">Reference proteome</keyword>
<organism evidence="2 3">
    <name type="scientific">Aldrovandia affinis</name>
    <dbReference type="NCBI Taxonomy" id="143900"/>
    <lineage>
        <taxon>Eukaryota</taxon>
        <taxon>Metazoa</taxon>
        <taxon>Chordata</taxon>
        <taxon>Craniata</taxon>
        <taxon>Vertebrata</taxon>
        <taxon>Euteleostomi</taxon>
        <taxon>Actinopterygii</taxon>
        <taxon>Neopterygii</taxon>
        <taxon>Teleostei</taxon>
        <taxon>Notacanthiformes</taxon>
        <taxon>Halosauridae</taxon>
        <taxon>Aldrovandia</taxon>
    </lineage>
</organism>
<comment type="caution">
    <text evidence="2">The sequence shown here is derived from an EMBL/GenBank/DDBJ whole genome shotgun (WGS) entry which is preliminary data.</text>
</comment>
<feature type="region of interest" description="Disordered" evidence="1">
    <location>
        <begin position="33"/>
        <end position="113"/>
    </location>
</feature>
<evidence type="ECO:0000313" key="3">
    <source>
        <dbReference type="Proteomes" id="UP001221898"/>
    </source>
</evidence>
<name>A0AAD7WM03_9TELE</name>